<reference evidence="2" key="2">
    <citation type="journal article" date="2021" name="PeerJ">
        <title>Extensive microbial diversity within the chicken gut microbiome revealed by metagenomics and culture.</title>
        <authorList>
            <person name="Gilroy R."/>
            <person name="Ravi A."/>
            <person name="Getino M."/>
            <person name="Pursley I."/>
            <person name="Horton D.L."/>
            <person name="Alikhan N.F."/>
            <person name="Baker D."/>
            <person name="Gharbi K."/>
            <person name="Hall N."/>
            <person name="Watson M."/>
            <person name="Adriaenssens E.M."/>
            <person name="Foster-Nyarko E."/>
            <person name="Jarju S."/>
            <person name="Secka A."/>
            <person name="Antonio M."/>
            <person name="Oren A."/>
            <person name="Chaudhuri R.R."/>
            <person name="La Ragione R."/>
            <person name="Hildebrand F."/>
            <person name="Pallen M.J."/>
        </authorList>
    </citation>
    <scope>NUCLEOTIDE SEQUENCE</scope>
    <source>
        <strain evidence="2">ChiBcec2-4451</strain>
    </source>
</reference>
<dbReference type="Proteomes" id="UP000886723">
    <property type="component" value="Unassembled WGS sequence"/>
</dbReference>
<dbReference type="GO" id="GO:0160105">
    <property type="term" value="F:tRNA (adenine(22)-N1)-methyltransferase activity"/>
    <property type="evidence" value="ECO:0007669"/>
    <property type="project" value="InterPro"/>
</dbReference>
<dbReference type="Gene3D" id="3.40.50.150">
    <property type="entry name" value="Vaccinia Virus protein VP39"/>
    <property type="match status" value="1"/>
</dbReference>
<evidence type="ECO:0000313" key="3">
    <source>
        <dbReference type="Proteomes" id="UP000886723"/>
    </source>
</evidence>
<dbReference type="PANTHER" id="PTHR38451:SF1">
    <property type="entry name" value="TRNA (ADENINE(22)-N(1))-METHYLTRANSFERASE"/>
    <property type="match status" value="1"/>
</dbReference>
<gene>
    <name evidence="2" type="ORF">IAA63_05335</name>
</gene>
<dbReference type="AlphaFoldDB" id="A0A9D1NU62"/>
<sequence length="235" mass="26364">MQLSMRLRMNASLVTPGNRLADVGTDHGYIPIALVEEGVIPSALAMDVNEGPLMRAEEHIRLSGLAPYIETRLSDGLEKLGCGEADSVLVAGMGGPLMIRILQDGERQLAGVSELILQPQSEIGLVRHFLEESGWNIDAEDMVREDGKYYTAIHAVPGDMAWGQEVFYRYGKLLLENRHPVLRKYLEGRRETCGKILENLRAQGRDLQKVSGRIREMEEELDIVREGLAYYERET</sequence>
<dbReference type="InterPro" id="IPR029063">
    <property type="entry name" value="SAM-dependent_MTases_sf"/>
</dbReference>
<name>A0A9D1NU62_9FIRM</name>
<keyword evidence="2" id="KW-0489">Methyltransferase</keyword>
<dbReference type="EMBL" id="DVON01000114">
    <property type="protein sequence ID" value="HIV12548.1"/>
    <property type="molecule type" value="Genomic_DNA"/>
</dbReference>
<proteinExistence type="predicted"/>
<keyword evidence="1" id="KW-0175">Coiled coil</keyword>
<reference evidence="2" key="1">
    <citation type="submission" date="2020-10" db="EMBL/GenBank/DDBJ databases">
        <authorList>
            <person name="Gilroy R."/>
        </authorList>
    </citation>
    <scope>NUCLEOTIDE SEQUENCE</scope>
    <source>
        <strain evidence="2">ChiBcec2-4451</strain>
    </source>
</reference>
<comment type="caution">
    <text evidence="2">The sequence shown here is derived from an EMBL/GenBank/DDBJ whole genome shotgun (WGS) entry which is preliminary data.</text>
</comment>
<accession>A0A9D1NU62</accession>
<dbReference type="SUPFAM" id="SSF53335">
    <property type="entry name" value="S-adenosyl-L-methionine-dependent methyltransferases"/>
    <property type="match status" value="1"/>
</dbReference>
<dbReference type="PANTHER" id="PTHR38451">
    <property type="entry name" value="TRNA (ADENINE(22)-N(1))-METHYLTRANSFERASE"/>
    <property type="match status" value="1"/>
</dbReference>
<dbReference type="Pfam" id="PF12847">
    <property type="entry name" value="Methyltransf_18"/>
    <property type="match status" value="1"/>
</dbReference>
<organism evidence="2 3">
    <name type="scientific">Candidatus Pullilachnospira stercoravium</name>
    <dbReference type="NCBI Taxonomy" id="2840913"/>
    <lineage>
        <taxon>Bacteria</taxon>
        <taxon>Bacillati</taxon>
        <taxon>Bacillota</taxon>
        <taxon>Clostridia</taxon>
        <taxon>Lachnospirales</taxon>
        <taxon>Lachnospiraceae</taxon>
        <taxon>Lachnospiraceae incertae sedis</taxon>
        <taxon>Candidatus Pullilachnospira</taxon>
    </lineage>
</organism>
<evidence type="ECO:0000313" key="2">
    <source>
        <dbReference type="EMBL" id="HIV12548.1"/>
    </source>
</evidence>
<dbReference type="PIRSF" id="PIRSF018637">
    <property type="entry name" value="TrmK"/>
    <property type="match status" value="1"/>
</dbReference>
<evidence type="ECO:0000256" key="1">
    <source>
        <dbReference type="SAM" id="Coils"/>
    </source>
</evidence>
<keyword evidence="2" id="KW-0808">Transferase</keyword>
<protein>
    <submittedName>
        <fullName evidence="2">SAM-dependent methyltransferase</fullName>
    </submittedName>
</protein>
<dbReference type="InterPro" id="IPR006901">
    <property type="entry name" value="TrmK"/>
</dbReference>
<dbReference type="GO" id="GO:0032259">
    <property type="term" value="P:methylation"/>
    <property type="evidence" value="ECO:0007669"/>
    <property type="project" value="UniProtKB-KW"/>
</dbReference>
<feature type="coiled-coil region" evidence="1">
    <location>
        <begin position="200"/>
        <end position="234"/>
    </location>
</feature>